<reference evidence="1 2" key="10">
    <citation type="journal article" date="1994" name="Nucleic Acids Res.">
        <title>Identification of genes encoding zinc finger proteins, non-histone chromosomal HMG protein homologue, and a putative GTP phosphohydrolase in the genome of Chilo iridescent virus.</title>
        <authorList>
            <person name="Schnitzler P."/>
            <person name="Hug M."/>
            <person name="Handermann M."/>
            <person name="Janssen W."/>
            <person name="Koonin E.V."/>
            <person name="Delius H."/>
            <person name="Darai C."/>
        </authorList>
    </citation>
    <scope>NUCLEOTIDE SEQUENCE [LARGE SCALE GENOMIC DNA]</scope>
</reference>
<reference evidence="1 2" key="13">
    <citation type="journal article" date="1998" name="Virus Genes">
        <title>Identification of a thymidylate synthase gene within the genome of Chilo iridescent virus.</title>
        <authorList>
            <person name="Muller K."/>
            <person name="Tidona C.A."/>
            <person name="Bahr U."/>
            <person name="Darai G."/>
        </authorList>
    </citation>
    <scope>NUCLEOTIDE SEQUENCE [LARGE SCALE GENOMIC DNA]</scope>
</reference>
<reference evidence="1 2" key="2">
    <citation type="journal article" date="1986" name="Med. Microbiol. Immunol.">
        <title>Insect iridescent virus type 6 induced toxic degenerative hepatitis in mice.</title>
        <authorList>
            <person name="Lorbacher de Ruiz H."/>
            <person name="Gelderblom H."/>
            <person name="Hofmann W."/>
            <person name="Darai G."/>
        </authorList>
    </citation>
    <scope>NUCLEOTIDE SEQUENCE [LARGE SCALE GENOMIC DNA]</scope>
</reference>
<organism evidence="1 2">
    <name type="scientific">Invertebrate iridescent virus 6</name>
    <name type="common">IIV-6</name>
    <name type="synonym">Chilo iridescent virus</name>
    <dbReference type="NCBI Taxonomy" id="176652"/>
    <lineage>
        <taxon>Viruses</taxon>
        <taxon>Varidnaviria</taxon>
        <taxon>Bamfordvirae</taxon>
        <taxon>Nucleocytoviricota</taxon>
        <taxon>Megaviricetes</taxon>
        <taxon>Pimascovirales</taxon>
        <taxon>Pimascovirales incertae sedis</taxon>
        <taxon>Iridoviridae</taxon>
        <taxon>Betairidovirinae</taxon>
        <taxon>Iridovirus</taxon>
        <taxon>Iridovirus chilo1</taxon>
    </lineage>
</organism>
<dbReference type="OrthoDB" id="605at10239"/>
<reference evidence="1 2" key="1">
    <citation type="journal article" date="1984" name="J. Virol.">
        <title>DNA analysis of insect iridescent virus 6: evidence for circular permutation and terminal redundancy.</title>
        <authorList>
            <person name="Delius H."/>
            <person name="Darai G."/>
            <person name="Fluegel R.M."/>
        </authorList>
    </citation>
    <scope>NUCLEOTIDE SEQUENCE [LARGE SCALE GENOMIC DNA]</scope>
</reference>
<reference evidence="1 2" key="15">
    <citation type="journal article" date="2001" name="Virology">
        <title>Analysis of the first complete DNA sequence of an invertebrate iridovirus: coding strategy of the genome of Chilo iridescent virus.</title>
        <authorList>
            <person name="Jakob N.J."/>
            <person name="Muller K."/>
            <person name="Bahr U."/>
            <person name="Darai G."/>
        </authorList>
    </citation>
    <scope>NUCLEOTIDE SEQUENCE [LARGE SCALE GENOMIC DNA]</scope>
</reference>
<reference evidence="1 2" key="7">
    <citation type="journal article" date="1993" name="J. Gen. Virol.">
        <title>Identification of the gene encoding the major capsid protein of insect iridescent virus type 6 by polymerase chain reaction.</title>
        <authorList>
            <person name="Stohwasser R."/>
            <person name="Raab K."/>
            <person name="Schnitzler P."/>
            <person name="Janssen W."/>
            <person name="Darai G."/>
        </authorList>
    </citation>
    <scope>NUCLEOTIDE SEQUENCE [LARGE SCALE GENOMIC DNA]</scope>
</reference>
<protein>
    <submittedName>
        <fullName evidence="1">028L</fullName>
    </submittedName>
</protein>
<reference evidence="1 2" key="6">
    <citation type="journal article" date="1992" name="Virus Genes">
        <title>Characterization of the third origin of DNA replication of the genome of insect iridescent virus type 6.</title>
        <authorList>
            <person name="Sonntag K.C."/>
            <person name="Darai G."/>
        </authorList>
    </citation>
    <scope>NUCLEOTIDE SEQUENCE [LARGE SCALE GENOMIC DNA]</scope>
</reference>
<dbReference type="Proteomes" id="UP000001359">
    <property type="component" value="Segment"/>
</dbReference>
<evidence type="ECO:0000313" key="1">
    <source>
        <dbReference type="EMBL" id="AAK81964.1"/>
    </source>
</evidence>
<dbReference type="EMBL" id="AF303741">
    <property type="protein sequence ID" value="AAK81964.1"/>
    <property type="molecule type" value="Genomic_DNA"/>
</dbReference>
<organismHost>
    <name type="scientific">Gryllus campestris</name>
    <dbReference type="NCBI Taxonomy" id="58607"/>
</organismHost>
<proteinExistence type="predicted"/>
<organismHost>
    <name type="scientific">Spodoptera frugiperda</name>
    <name type="common">Fall armyworm</name>
    <dbReference type="NCBI Taxonomy" id="7108"/>
</organismHost>
<accession>Q91G68</accession>
<reference evidence="1 2" key="14">
    <citation type="journal article" date="1999" name="Virus Genes">
        <title>Identification of a gene cluster within the genome of Chilo iridescent virus encoding enzymes involved in viral DNA replication and processing.</title>
        <authorList>
            <person name="Muller K."/>
            <person name="Tidona C.A."/>
            <person name="Darai G."/>
        </authorList>
    </citation>
    <scope>NUCLEOTIDE SEQUENCE [LARGE SCALE GENOMIC DNA]</scope>
</reference>
<keyword evidence="2" id="KW-1185">Reference proteome</keyword>
<reference evidence="1 2" key="4">
    <citation type="journal article" date="1988" name="Virology">
        <title>Identification and characterization of the repetitive DNA element in the genome of insect iridescent virus type 6.</title>
        <authorList>
            <person name="Fischer M."/>
            <person name="Schnitzler P."/>
            <person name="Delius H."/>
            <person name="Darai G."/>
        </authorList>
    </citation>
    <scope>NUCLEOTIDE SEQUENCE [LARGE SCALE GENOMIC DNA]</scope>
</reference>
<dbReference type="RefSeq" id="NP_149491.1">
    <property type="nucleotide sequence ID" value="NC_003038.1"/>
</dbReference>
<reference evidence="1 2" key="12">
    <citation type="journal article" date="1997" name="Virus Genes">
        <title>The DNA sequence of Chilo iridescent virus between the genome coordinates 0.101 and 0.391; similarities in coding strategy between insect and vertebrate iridoviruses.</title>
        <authorList>
            <person name="Bahr U."/>
            <person name="Tidona C.A."/>
            <person name="Darai G."/>
        </authorList>
    </citation>
    <scope>NUCLEOTIDE SEQUENCE [LARGE SCALE GENOMIC DNA]</scope>
</reference>
<reference evidence="1 2" key="3">
    <citation type="journal article" date="1987" name="Virology">
        <title>Molecular cloning and physical mapping of the genome of insect iridescent virus type 6: further evidence for circular permutation of the viral genome.</title>
        <authorList>
            <person name="Schnitzler P."/>
            <person name="Soltau J.B."/>
            <person name="Fischer M."/>
            <person name="Reisner H."/>
            <person name="Scholz J."/>
            <person name="Delius H."/>
            <person name="Darai G."/>
        </authorList>
    </citation>
    <scope>NUCLEOTIDE SEQUENCE [LARGE SCALE GENOMIC DNA]</scope>
</reference>
<name>Q91G68_IIV6</name>
<organismHost>
    <name type="scientific">Acheta domesticus</name>
    <name type="common">House cricket</name>
    <dbReference type="NCBI Taxonomy" id="6997"/>
</organismHost>
<sequence length="54" mass="6762">MLLKFYQLNQEKQLNIKLLLEDYFLDILNLMLCYLFMKWEPEKHVPLYKQLNKI</sequence>
<evidence type="ECO:0000313" key="2">
    <source>
        <dbReference type="Proteomes" id="UP000001359"/>
    </source>
</evidence>
<reference evidence="1 2" key="11">
    <citation type="journal article" date="1994" name="Virus Genes">
        <title>Chilo iridescent virus encodes a putative helicase belonging to a distinct family within the "DEAD/H" superfamily: implications for the evolution of large DNA viruses.</title>
        <authorList>
            <person name="Sonntag K.C."/>
            <person name="Schnitzler P."/>
            <person name="Koonin E.V."/>
            <person name="Darai G."/>
        </authorList>
    </citation>
    <scope>NUCLEOTIDE SEQUENCE [LARGE SCALE GENOMIC DNA]</scope>
</reference>
<dbReference type="GeneID" id="921681"/>
<reference evidence="1 2" key="8">
    <citation type="journal article" date="1994" name="Intervirology">
        <title>Identification of the primary structure and the coding capacity of the genome of insect iridescent virus type 6 between the genome coordinates 0.310 and 0.347 (7990 bp).</title>
        <authorList>
            <person name="Sonntag K.C."/>
            <person name="Schnitzler P."/>
            <person name="Janssen W."/>
            <person name="Darai G."/>
        </authorList>
    </citation>
    <scope>NUCLEOTIDE SEQUENCE [LARGE SCALE GENOMIC DNA]</scope>
</reference>
<organismHost>
    <name type="scientific">Gryllus bimaculatus</name>
    <name type="common">Two-spotted cricket</name>
    <dbReference type="NCBI Taxonomy" id="6999"/>
</organismHost>
<reference evidence="1 2" key="5">
    <citation type="journal article" date="1992" name="Virus Genes">
        <title>Identification and mapping of origins of DNA replication within the DNA sequences of the genome of insect iridescent virus type 6.</title>
        <authorList>
            <person name="Handermann M."/>
            <person name="Schnitzler P."/>
            <person name="Rosen-Wolff A."/>
            <person name="Raab K."/>
            <person name="Sonntag K.C."/>
            <person name="Darai G."/>
        </authorList>
    </citation>
    <scope>NUCLEOTIDE SEQUENCE [LARGE SCALE GENOMIC DNA]</scope>
</reference>
<organismHost>
    <name type="scientific">Chilo suppressalis</name>
    <name type="common">Asiatic rice borer moth</name>
    <dbReference type="NCBI Taxonomy" id="168631"/>
</organismHost>
<reference evidence="1 2" key="9">
    <citation type="journal article" date="1994" name="J. Gen. Virol.">
        <title>Insect iridescent virus type 6 encodes a polypeptide related to the largest subunit of eukaryotic RNA polymerase II.</title>
        <authorList>
            <person name="Schnitzler P."/>
            <person name="Sonntag K.C."/>
            <person name="Muller M."/>
            <person name="Janssen W."/>
            <person name="Bugert J.J."/>
            <person name="Koonin E.V."/>
            <person name="Darai G."/>
        </authorList>
    </citation>
    <scope>NUCLEOTIDE SEQUENCE [LARGE SCALE GENOMIC DNA]</scope>
</reference>
<gene>
    <name evidence="1" type="primary">NTP1</name>
</gene>